<feature type="region of interest" description="Disordered" evidence="1">
    <location>
        <begin position="17"/>
        <end position="59"/>
    </location>
</feature>
<comment type="caution">
    <text evidence="2">The sequence shown here is derived from an EMBL/GenBank/DDBJ whole genome shotgun (WGS) entry which is preliminary data.</text>
</comment>
<dbReference type="RefSeq" id="WP_146827426.1">
    <property type="nucleotide sequence ID" value="NZ_BAAAYQ010000001.1"/>
</dbReference>
<dbReference type="EMBL" id="BJZQ01000008">
    <property type="protein sequence ID" value="GEO89552.1"/>
    <property type="molecule type" value="Genomic_DNA"/>
</dbReference>
<gene>
    <name evidence="2" type="ORF">AFL01nite_18790</name>
</gene>
<evidence type="ECO:0000256" key="1">
    <source>
        <dbReference type="SAM" id="MobiDB-lite"/>
    </source>
</evidence>
<accession>A0A512HVT0</accession>
<name>A0A512HVT0_9ACTN</name>
<dbReference type="Proteomes" id="UP000321769">
    <property type="component" value="Unassembled WGS sequence"/>
</dbReference>
<organism evidence="2 3">
    <name type="scientific">Aeromicrobium flavum</name>
    <dbReference type="NCBI Taxonomy" id="416568"/>
    <lineage>
        <taxon>Bacteria</taxon>
        <taxon>Bacillati</taxon>
        <taxon>Actinomycetota</taxon>
        <taxon>Actinomycetes</taxon>
        <taxon>Propionibacteriales</taxon>
        <taxon>Nocardioidaceae</taxon>
        <taxon>Aeromicrobium</taxon>
    </lineage>
</organism>
<dbReference type="AlphaFoldDB" id="A0A512HVT0"/>
<keyword evidence="3" id="KW-1185">Reference proteome</keyword>
<evidence type="ECO:0000313" key="3">
    <source>
        <dbReference type="Proteomes" id="UP000321769"/>
    </source>
</evidence>
<protein>
    <submittedName>
        <fullName evidence="2">Uncharacterized protein</fullName>
    </submittedName>
</protein>
<sequence length="59" mass="6785">MFGRLFKTRTRRVPVELSDEERQVLQSRRRATGAMKRERGKGRQTPPTGGGPNLTGWWS</sequence>
<evidence type="ECO:0000313" key="2">
    <source>
        <dbReference type="EMBL" id="GEO89552.1"/>
    </source>
</evidence>
<reference evidence="2 3" key="1">
    <citation type="submission" date="2019-07" db="EMBL/GenBank/DDBJ databases">
        <title>Whole genome shotgun sequence of Aeromicrobium flavum NBRC 107625.</title>
        <authorList>
            <person name="Hosoyama A."/>
            <person name="Uohara A."/>
            <person name="Ohji S."/>
            <person name="Ichikawa N."/>
        </authorList>
    </citation>
    <scope>NUCLEOTIDE SEQUENCE [LARGE SCALE GENOMIC DNA]</scope>
    <source>
        <strain evidence="2 3">NBRC 107625</strain>
    </source>
</reference>
<proteinExistence type="predicted"/>